<dbReference type="AlphaFoldDB" id="J9GZ83"/>
<comment type="caution">
    <text evidence="1">The sequence shown here is derived from an EMBL/GenBank/DDBJ whole genome shotgun (WGS) entry which is preliminary data.</text>
</comment>
<protein>
    <submittedName>
        <fullName evidence="1">Uncharacterized protein</fullName>
    </submittedName>
</protein>
<accession>J9GZ83</accession>
<dbReference type="EMBL" id="AMCI01001223">
    <property type="protein sequence ID" value="EJX06225.1"/>
    <property type="molecule type" value="Genomic_DNA"/>
</dbReference>
<proteinExistence type="predicted"/>
<name>J9GZ83_9ZZZZ</name>
<organism evidence="1">
    <name type="scientific">gut metagenome</name>
    <dbReference type="NCBI Taxonomy" id="749906"/>
    <lineage>
        <taxon>unclassified sequences</taxon>
        <taxon>metagenomes</taxon>
        <taxon>organismal metagenomes</taxon>
    </lineage>
</organism>
<reference evidence="1" key="1">
    <citation type="journal article" date="2012" name="PLoS ONE">
        <title>Gene sets for utilization of primary and secondary nutrition supplies in the distal gut of endangered iberian lynx.</title>
        <authorList>
            <person name="Alcaide M."/>
            <person name="Messina E."/>
            <person name="Richter M."/>
            <person name="Bargiela R."/>
            <person name="Peplies J."/>
            <person name="Huws S.A."/>
            <person name="Newbold C.J."/>
            <person name="Golyshin P.N."/>
            <person name="Simon M.A."/>
            <person name="Lopez G."/>
            <person name="Yakimov M.M."/>
            <person name="Ferrer M."/>
        </authorList>
    </citation>
    <scope>NUCLEOTIDE SEQUENCE</scope>
</reference>
<evidence type="ECO:0000313" key="1">
    <source>
        <dbReference type="EMBL" id="EJX06225.1"/>
    </source>
</evidence>
<gene>
    <name evidence="1" type="ORF">EVA_05667</name>
</gene>
<sequence length="49" mass="5828">MRAFYNFLYFTNFTERRLRKESETSENSNTDSWLAGCCLSCERLLHSAK</sequence>